<gene>
    <name evidence="5" type="primary">dltE</name>
    <name evidence="5" type="ORF">GCM10011383_00500</name>
</gene>
<dbReference type="PANTHER" id="PTHR44196">
    <property type="entry name" value="DEHYDROGENASE/REDUCTASE SDR FAMILY MEMBER 7B"/>
    <property type="match status" value="1"/>
</dbReference>
<proteinExistence type="inferred from homology"/>
<dbReference type="PROSITE" id="PS00061">
    <property type="entry name" value="ADH_SHORT"/>
    <property type="match status" value="1"/>
</dbReference>
<dbReference type="InterPro" id="IPR020904">
    <property type="entry name" value="Sc_DH/Rdtase_CS"/>
</dbReference>
<dbReference type="InterPro" id="IPR002347">
    <property type="entry name" value="SDR_fam"/>
</dbReference>
<comment type="similarity">
    <text evidence="1 3">Belongs to the short-chain dehydrogenases/reductases (SDR) family.</text>
</comment>
<dbReference type="PANTHER" id="PTHR44196:SF1">
    <property type="entry name" value="DEHYDROGENASE_REDUCTASE SDR FAMILY MEMBER 7B"/>
    <property type="match status" value="1"/>
</dbReference>
<evidence type="ECO:0000256" key="1">
    <source>
        <dbReference type="ARBA" id="ARBA00006484"/>
    </source>
</evidence>
<dbReference type="PRINTS" id="PR00080">
    <property type="entry name" value="SDRFAMILY"/>
</dbReference>
<protein>
    <submittedName>
        <fullName evidence="5">Oxidoreductase DltE</fullName>
    </submittedName>
</protein>
<reference evidence="6" key="1">
    <citation type="journal article" date="2019" name="Int. J. Syst. Evol. Microbiol.">
        <title>The Global Catalogue of Microorganisms (GCM) 10K type strain sequencing project: providing services to taxonomists for standard genome sequencing and annotation.</title>
        <authorList>
            <consortium name="The Broad Institute Genomics Platform"/>
            <consortium name="The Broad Institute Genome Sequencing Center for Infectious Disease"/>
            <person name="Wu L."/>
            <person name="Ma J."/>
        </authorList>
    </citation>
    <scope>NUCLEOTIDE SEQUENCE [LARGE SCALE GENOMIC DNA]</scope>
    <source>
        <strain evidence="6">CGMCC 1.15197</strain>
    </source>
</reference>
<dbReference type="SUPFAM" id="SSF51735">
    <property type="entry name" value="NAD(P)-binding Rossmann-fold domains"/>
    <property type="match status" value="1"/>
</dbReference>
<evidence type="ECO:0000313" key="6">
    <source>
        <dbReference type="Proteomes" id="UP000632273"/>
    </source>
</evidence>
<accession>A0ABQ1TER3</accession>
<evidence type="ECO:0000259" key="4">
    <source>
        <dbReference type="SMART" id="SM00822"/>
    </source>
</evidence>
<dbReference type="InterPro" id="IPR057326">
    <property type="entry name" value="KR_dom"/>
</dbReference>
<dbReference type="Pfam" id="PF00106">
    <property type="entry name" value="adh_short"/>
    <property type="match status" value="1"/>
</dbReference>
<dbReference type="PRINTS" id="PR00081">
    <property type="entry name" value="GDHRDH"/>
</dbReference>
<keyword evidence="6" id="KW-1185">Reference proteome</keyword>
<sequence length="246" mass="26885">MNLAGNTVLITGGGSGIGWAMAERFLKAGSDVIICGRRVEKLQEAQQQYPHLRTHACDLADEADRVALFEWVKREVPQLNVLVNNAGIQRRMHLANDEHAQDWSGHRQEIATNFDAPIHLATLFIPLLREQPNAAIINVSSGLAFAPAAFAPVYSATKAALHSFTLSLRHQLAQTGIQVIEIVPPAVNTDLGGAGLHTWGAPLNDFADSIMQRVAAGELEVGYGTSETRRNASRQELDEFFNQMNK</sequence>
<dbReference type="EMBL" id="BMHT01000001">
    <property type="protein sequence ID" value="GGE93694.1"/>
    <property type="molecule type" value="Genomic_DNA"/>
</dbReference>
<evidence type="ECO:0000256" key="3">
    <source>
        <dbReference type="RuleBase" id="RU000363"/>
    </source>
</evidence>
<keyword evidence="2" id="KW-0560">Oxidoreductase</keyword>
<dbReference type="RefSeq" id="WP_188809830.1">
    <property type="nucleotide sequence ID" value="NZ_BMHT01000001.1"/>
</dbReference>
<evidence type="ECO:0000256" key="2">
    <source>
        <dbReference type="ARBA" id="ARBA00023002"/>
    </source>
</evidence>
<dbReference type="Proteomes" id="UP000632273">
    <property type="component" value="Unassembled WGS sequence"/>
</dbReference>
<dbReference type="SMART" id="SM00822">
    <property type="entry name" value="PKS_KR"/>
    <property type="match status" value="1"/>
</dbReference>
<evidence type="ECO:0000313" key="5">
    <source>
        <dbReference type="EMBL" id="GGE93694.1"/>
    </source>
</evidence>
<organism evidence="5 6">
    <name type="scientific">Hymenobacter cavernae</name>
    <dbReference type="NCBI Taxonomy" id="2044852"/>
    <lineage>
        <taxon>Bacteria</taxon>
        <taxon>Pseudomonadati</taxon>
        <taxon>Bacteroidota</taxon>
        <taxon>Cytophagia</taxon>
        <taxon>Cytophagales</taxon>
        <taxon>Hymenobacteraceae</taxon>
        <taxon>Hymenobacter</taxon>
    </lineage>
</organism>
<comment type="caution">
    <text evidence="5">The sequence shown here is derived from an EMBL/GenBank/DDBJ whole genome shotgun (WGS) entry which is preliminary data.</text>
</comment>
<dbReference type="InterPro" id="IPR036291">
    <property type="entry name" value="NAD(P)-bd_dom_sf"/>
</dbReference>
<feature type="domain" description="Ketoreductase" evidence="4">
    <location>
        <begin position="6"/>
        <end position="183"/>
    </location>
</feature>
<name>A0ABQ1TER3_9BACT</name>
<dbReference type="Gene3D" id="3.40.50.720">
    <property type="entry name" value="NAD(P)-binding Rossmann-like Domain"/>
    <property type="match status" value="1"/>
</dbReference>